<accession>A0ABX1TAP2</accession>
<dbReference type="InterPro" id="IPR000504">
    <property type="entry name" value="RRM_dom"/>
</dbReference>
<comment type="caution">
    <text evidence="2">The sequence shown here is derived from an EMBL/GenBank/DDBJ whole genome shotgun (WGS) entry which is preliminary data.</text>
</comment>
<proteinExistence type="predicted"/>
<protein>
    <submittedName>
        <fullName evidence="2">RNA-binding protein</fullName>
    </submittedName>
</protein>
<dbReference type="InterPro" id="IPR012677">
    <property type="entry name" value="Nucleotide-bd_a/b_plait_sf"/>
</dbReference>
<dbReference type="Proteomes" id="UP000886469">
    <property type="component" value="Unassembled WGS sequence"/>
</dbReference>
<feature type="domain" description="RRM" evidence="1">
    <location>
        <begin position="17"/>
        <end position="89"/>
    </location>
</feature>
<organism evidence="2 3">
    <name type="scientific">Candidatus Accumulibacter contiguus</name>
    <dbReference type="NCBI Taxonomy" id="2954381"/>
    <lineage>
        <taxon>Bacteria</taxon>
        <taxon>Pseudomonadati</taxon>
        <taxon>Pseudomonadota</taxon>
        <taxon>Betaproteobacteria</taxon>
        <taxon>Candidatus Accumulibacter</taxon>
    </lineage>
</organism>
<keyword evidence="3" id="KW-1185">Reference proteome</keyword>
<dbReference type="InterPro" id="IPR035979">
    <property type="entry name" value="RBD_domain_sf"/>
</dbReference>
<dbReference type="PROSITE" id="PS50102">
    <property type="entry name" value="RRM"/>
    <property type="match status" value="1"/>
</dbReference>
<dbReference type="Pfam" id="PF00076">
    <property type="entry name" value="RRM_1"/>
    <property type="match status" value="1"/>
</dbReference>
<gene>
    <name evidence="2" type="ORF">E4Q08_16495</name>
</gene>
<evidence type="ECO:0000313" key="2">
    <source>
        <dbReference type="EMBL" id="NMQ06729.1"/>
    </source>
</evidence>
<dbReference type="EMBL" id="SPMX01000053">
    <property type="protein sequence ID" value="NMQ06729.1"/>
    <property type="molecule type" value="Genomic_DNA"/>
</dbReference>
<dbReference type="CDD" id="cd00590">
    <property type="entry name" value="RRM_SF"/>
    <property type="match status" value="1"/>
</dbReference>
<dbReference type="RefSeq" id="WP_169071189.1">
    <property type="nucleotide sequence ID" value="NZ_JAZKUC010000001.1"/>
</dbReference>
<dbReference type="SUPFAM" id="SSF54928">
    <property type="entry name" value="RNA-binding domain, RBD"/>
    <property type="match status" value="1"/>
</dbReference>
<name>A0ABX1TAP2_9PROT</name>
<evidence type="ECO:0000259" key="1">
    <source>
        <dbReference type="PROSITE" id="PS50102"/>
    </source>
</evidence>
<evidence type="ECO:0000313" key="3">
    <source>
        <dbReference type="Proteomes" id="UP000886469"/>
    </source>
</evidence>
<dbReference type="SMART" id="SM00360">
    <property type="entry name" value="RRM"/>
    <property type="match status" value="1"/>
</dbReference>
<dbReference type="Gene3D" id="3.30.70.330">
    <property type="match status" value="1"/>
</dbReference>
<sequence>MAGEVDFNRIAWELDMSTIFISSLPFRADEAFIRDLFSPFGRVVSVDLHADWVNPTHEPYAYVELEAPDPELAVNALDGQKFGQNHIRVHQRVIPPTPTVKAD</sequence>
<reference evidence="2" key="1">
    <citation type="submission" date="2019-03" db="EMBL/GenBank/DDBJ databases">
        <title>Metabolic reconstructions from genomes of highly enriched 'Candidatus Accumulibacter' and 'Candidatus Competibacter' bioreactor populations.</title>
        <authorList>
            <person name="Annavajhala M.K."/>
            <person name="Welles L."/>
            <person name="Abbas B."/>
            <person name="Sorokin D."/>
            <person name="Park H."/>
            <person name="Van Loosdrecht M."/>
            <person name="Chandran K."/>
        </authorList>
    </citation>
    <scope>NUCLEOTIDE SEQUENCE</scope>
    <source>
        <strain evidence="2">SBR_L</strain>
    </source>
</reference>